<sequence>MAFAMIDLMPAFTFIHAVITGMEILDLRITSRHANSGVNLRGKVLPASRGRLLSARLGWLTRMGGWGSFG</sequence>
<dbReference type="Proteomes" id="UP000507222">
    <property type="component" value="Unassembled WGS sequence"/>
</dbReference>
<dbReference type="EMBL" id="CAEKDK010000003">
    <property type="protein sequence ID" value="CAB4273840.1"/>
    <property type="molecule type" value="Genomic_DNA"/>
</dbReference>
<proteinExistence type="predicted"/>
<reference evidence="1 2" key="1">
    <citation type="submission" date="2020-05" db="EMBL/GenBank/DDBJ databases">
        <authorList>
            <person name="Campoy J."/>
            <person name="Schneeberger K."/>
            <person name="Spophaly S."/>
        </authorList>
    </citation>
    <scope>NUCLEOTIDE SEQUENCE [LARGE SCALE GENOMIC DNA]</scope>
    <source>
        <strain evidence="1">PruArmRojPasFocal</strain>
    </source>
</reference>
<name>A0A6J5UBS9_PRUAR</name>
<evidence type="ECO:0000313" key="1">
    <source>
        <dbReference type="EMBL" id="CAB4273840.1"/>
    </source>
</evidence>
<organism evidence="1 2">
    <name type="scientific">Prunus armeniaca</name>
    <name type="common">Apricot</name>
    <name type="synonym">Armeniaca vulgaris</name>
    <dbReference type="NCBI Taxonomy" id="36596"/>
    <lineage>
        <taxon>Eukaryota</taxon>
        <taxon>Viridiplantae</taxon>
        <taxon>Streptophyta</taxon>
        <taxon>Embryophyta</taxon>
        <taxon>Tracheophyta</taxon>
        <taxon>Spermatophyta</taxon>
        <taxon>Magnoliopsida</taxon>
        <taxon>eudicotyledons</taxon>
        <taxon>Gunneridae</taxon>
        <taxon>Pentapetalae</taxon>
        <taxon>rosids</taxon>
        <taxon>fabids</taxon>
        <taxon>Rosales</taxon>
        <taxon>Rosaceae</taxon>
        <taxon>Amygdaloideae</taxon>
        <taxon>Amygdaleae</taxon>
        <taxon>Prunus</taxon>
    </lineage>
</organism>
<evidence type="ECO:0000313" key="2">
    <source>
        <dbReference type="Proteomes" id="UP000507222"/>
    </source>
</evidence>
<gene>
    <name evidence="1" type="ORF">CURHAP_LOCUS22049</name>
</gene>
<accession>A0A6J5UBS9</accession>
<dbReference type="AlphaFoldDB" id="A0A6J5UBS9"/>
<protein>
    <submittedName>
        <fullName evidence="1">Uncharacterized protein</fullName>
    </submittedName>
</protein>